<comment type="caution">
    <text evidence="1">The sequence shown here is derived from an EMBL/GenBank/DDBJ whole genome shotgun (WGS) entry which is preliminary data.</text>
</comment>
<protein>
    <submittedName>
        <fullName evidence="1">Uncharacterized protein</fullName>
    </submittedName>
</protein>
<sequence>MKLRAVAPTWTCRTRLGASGGPLTNCTRSGAAAPLLGGRIQLRGYPIPMVHAEKVVTAISRGTANTRWRDFGDIYVLSGLHTVTASDLRQAMMAVAGHRGVELWSLTVVLEGYDVLAQSR</sequence>
<dbReference type="Pfam" id="PF08843">
    <property type="entry name" value="AbiEii"/>
    <property type="match status" value="1"/>
</dbReference>
<organism evidence="1 2">
    <name type="scientific">Planosporangium flavigriseum</name>
    <dbReference type="NCBI Taxonomy" id="373681"/>
    <lineage>
        <taxon>Bacteria</taxon>
        <taxon>Bacillati</taxon>
        <taxon>Actinomycetota</taxon>
        <taxon>Actinomycetes</taxon>
        <taxon>Micromonosporales</taxon>
        <taxon>Micromonosporaceae</taxon>
        <taxon>Planosporangium</taxon>
    </lineage>
</organism>
<dbReference type="RefSeq" id="WP_168072954.1">
    <property type="nucleotide sequence ID" value="NZ_BAAAQJ010000008.1"/>
</dbReference>
<evidence type="ECO:0000313" key="1">
    <source>
        <dbReference type="EMBL" id="GIG73792.1"/>
    </source>
</evidence>
<dbReference type="Proteomes" id="UP000653674">
    <property type="component" value="Unassembled WGS sequence"/>
</dbReference>
<proteinExistence type="predicted"/>
<evidence type="ECO:0000313" key="2">
    <source>
        <dbReference type="Proteomes" id="UP000653674"/>
    </source>
</evidence>
<dbReference type="EMBL" id="BONU01000011">
    <property type="protein sequence ID" value="GIG73792.1"/>
    <property type="molecule type" value="Genomic_DNA"/>
</dbReference>
<accession>A0A8J3LL27</accession>
<name>A0A8J3LL27_9ACTN</name>
<dbReference type="InterPro" id="IPR014942">
    <property type="entry name" value="AbiEii"/>
</dbReference>
<reference evidence="1" key="1">
    <citation type="submission" date="2021-01" db="EMBL/GenBank/DDBJ databases">
        <title>Whole genome shotgun sequence of Planosporangium flavigriseum NBRC 105377.</title>
        <authorList>
            <person name="Komaki H."/>
            <person name="Tamura T."/>
        </authorList>
    </citation>
    <scope>NUCLEOTIDE SEQUENCE</scope>
    <source>
        <strain evidence="1">NBRC 105377</strain>
    </source>
</reference>
<keyword evidence="2" id="KW-1185">Reference proteome</keyword>
<dbReference type="AlphaFoldDB" id="A0A8J3LL27"/>
<gene>
    <name evidence="1" type="ORF">Pfl04_21960</name>
</gene>